<feature type="domain" description="Impact N-terminal" evidence="2">
    <location>
        <begin position="25"/>
        <end position="131"/>
    </location>
</feature>
<dbReference type="PANTHER" id="PTHR16301">
    <property type="entry name" value="IMPACT-RELATED"/>
    <property type="match status" value="1"/>
</dbReference>
<dbReference type="PROSITE" id="PS00910">
    <property type="entry name" value="UPF0029"/>
    <property type="match status" value="1"/>
</dbReference>
<evidence type="ECO:0000313" key="4">
    <source>
        <dbReference type="EMBL" id="RDH45343.1"/>
    </source>
</evidence>
<proteinExistence type="inferred from homology"/>
<dbReference type="InterPro" id="IPR015796">
    <property type="entry name" value="Impact_YigZ-like"/>
</dbReference>
<evidence type="ECO:0000313" key="5">
    <source>
        <dbReference type="Proteomes" id="UP000257039"/>
    </source>
</evidence>
<dbReference type="InterPro" id="IPR035647">
    <property type="entry name" value="EFG_III/V"/>
</dbReference>
<dbReference type="SUPFAM" id="SSF54211">
    <property type="entry name" value="Ribosomal protein S5 domain 2-like"/>
    <property type="match status" value="1"/>
</dbReference>
<evidence type="ECO:0000259" key="3">
    <source>
        <dbReference type="Pfam" id="PF09186"/>
    </source>
</evidence>
<dbReference type="GO" id="GO:0032561">
    <property type="term" value="F:guanyl ribonucleotide binding"/>
    <property type="evidence" value="ECO:0007669"/>
    <property type="project" value="UniProtKB-ARBA"/>
</dbReference>
<evidence type="ECO:0000256" key="1">
    <source>
        <dbReference type="ARBA" id="ARBA00007665"/>
    </source>
</evidence>
<dbReference type="NCBIfam" id="TIGR00257">
    <property type="entry name" value="IMPACT_YIGZ"/>
    <property type="match status" value="1"/>
</dbReference>
<dbReference type="GO" id="GO:0006446">
    <property type="term" value="P:regulation of translational initiation"/>
    <property type="evidence" value="ECO:0007669"/>
    <property type="project" value="TreeGrafter"/>
</dbReference>
<dbReference type="PANTHER" id="PTHR16301:SF20">
    <property type="entry name" value="IMPACT FAMILY MEMBER YIGZ"/>
    <property type="match status" value="1"/>
</dbReference>
<dbReference type="InterPro" id="IPR023582">
    <property type="entry name" value="Impact"/>
</dbReference>
<dbReference type="InterPro" id="IPR036956">
    <property type="entry name" value="Impact_N_sf"/>
</dbReference>
<dbReference type="Gene3D" id="3.30.230.30">
    <property type="entry name" value="Impact, N-terminal domain"/>
    <property type="match status" value="1"/>
</dbReference>
<dbReference type="Pfam" id="PF01205">
    <property type="entry name" value="Impact_N"/>
    <property type="match status" value="1"/>
</dbReference>
<dbReference type="Proteomes" id="UP000257039">
    <property type="component" value="Unassembled WGS sequence"/>
</dbReference>
<dbReference type="EMBL" id="NDXW01000001">
    <property type="protein sequence ID" value="RDH45343.1"/>
    <property type="molecule type" value="Genomic_DNA"/>
</dbReference>
<keyword evidence="5" id="KW-1185">Reference proteome</keyword>
<name>A0A4P9VPG0_9GAMM</name>
<comment type="similarity">
    <text evidence="1">Belongs to the IMPACT family.</text>
</comment>
<dbReference type="InterPro" id="IPR015269">
    <property type="entry name" value="UPF0029_Impact_C"/>
</dbReference>
<dbReference type="GO" id="GO:0017111">
    <property type="term" value="F:ribonucleoside triphosphate phosphatase activity"/>
    <property type="evidence" value="ECO:0007669"/>
    <property type="project" value="UniProtKB-ARBA"/>
</dbReference>
<gene>
    <name evidence="4" type="ORF">B9G39_18850</name>
</gene>
<reference evidence="4 5" key="1">
    <citation type="submission" date="2017-04" db="EMBL/GenBank/DDBJ databases">
        <title>Draft genome sequence of Zooshikella ganghwensis VG4 isolated from Red Sea sediments.</title>
        <authorList>
            <person name="Rehman Z."/>
            <person name="Alam I."/>
            <person name="Kamau A."/>
            <person name="Bajic V."/>
            <person name="Leiknes T."/>
        </authorList>
    </citation>
    <scope>NUCLEOTIDE SEQUENCE [LARGE SCALE GENOMIC DNA]</scope>
    <source>
        <strain evidence="4 5">VG4</strain>
    </source>
</reference>
<dbReference type="SUPFAM" id="SSF54980">
    <property type="entry name" value="EF-G C-terminal domain-like"/>
    <property type="match status" value="1"/>
</dbReference>
<accession>A0A4P9VPG0</accession>
<dbReference type="AlphaFoldDB" id="A0A4P9VPG0"/>
<evidence type="ECO:0000259" key="2">
    <source>
        <dbReference type="Pfam" id="PF01205"/>
    </source>
</evidence>
<organism evidence="4 5">
    <name type="scientific">Zooshikella ganghwensis</name>
    <dbReference type="NCBI Taxonomy" id="202772"/>
    <lineage>
        <taxon>Bacteria</taxon>
        <taxon>Pseudomonadati</taxon>
        <taxon>Pseudomonadota</taxon>
        <taxon>Gammaproteobacteria</taxon>
        <taxon>Oceanospirillales</taxon>
        <taxon>Zooshikellaceae</taxon>
        <taxon>Zooshikella</taxon>
    </lineage>
</organism>
<feature type="domain" description="UPF0029" evidence="3">
    <location>
        <begin position="148"/>
        <end position="203"/>
    </location>
</feature>
<dbReference type="InterPro" id="IPR020568">
    <property type="entry name" value="Ribosomal_Su5_D2-typ_SF"/>
</dbReference>
<dbReference type="GO" id="GO:0005737">
    <property type="term" value="C:cytoplasm"/>
    <property type="evidence" value="ECO:0007669"/>
    <property type="project" value="TreeGrafter"/>
</dbReference>
<dbReference type="InterPro" id="IPR001498">
    <property type="entry name" value="Impact_N"/>
</dbReference>
<dbReference type="Pfam" id="PF09186">
    <property type="entry name" value="DUF1949"/>
    <property type="match status" value="1"/>
</dbReference>
<protein>
    <submittedName>
        <fullName evidence="4">YigZ family protein</fullName>
    </submittedName>
</protein>
<comment type="caution">
    <text evidence="4">The sequence shown here is derived from an EMBL/GenBank/DDBJ whole genome shotgun (WGS) entry which is preliminary data.</text>
</comment>
<dbReference type="RefSeq" id="WP_094788318.1">
    <property type="nucleotide sequence ID" value="NZ_NDXW01000001.1"/>
</dbReference>
<dbReference type="InterPro" id="IPR020569">
    <property type="entry name" value="UPF0029_Impact_CS"/>
</dbReference>
<sequence length="214" mass="23475">MSLGEKDLNSYLIPAEPVMTELVIKKSRFICWIYPVESRQEALAQVASLTEQYPDARHHCWAYIAGPPEGATQIAWSDAGEPQGTAGKPILNVLQHHGVGNILAVVVRYFGGIKLGAGGLVRAYSGATQQAMEALSTTTKVATEVLVIELNYDQEPRFKQLMKEYGVELLDSTYGVSVCYTLSVPVSELKLFTERVTSFSKGQLQLKPATHDTQ</sequence>
<dbReference type="GO" id="GO:0043168">
    <property type="term" value="F:anion binding"/>
    <property type="evidence" value="ECO:0007669"/>
    <property type="project" value="UniProtKB-ARBA"/>
</dbReference>
<dbReference type="Gene3D" id="3.30.70.240">
    <property type="match status" value="1"/>
</dbReference>